<feature type="coiled-coil region" evidence="2">
    <location>
        <begin position="107"/>
        <end position="141"/>
    </location>
</feature>
<dbReference type="InterPro" id="IPR029787">
    <property type="entry name" value="Nucleotide_cyclase"/>
</dbReference>
<comment type="caution">
    <text evidence="5">The sequence shown here is derived from an EMBL/GenBank/DDBJ whole genome shotgun (WGS) entry which is preliminary data.</text>
</comment>
<dbReference type="PANTHER" id="PTHR45138:SF24">
    <property type="entry name" value="DIGUANYLATE CYCLASE DGCC-RELATED"/>
    <property type="match status" value="1"/>
</dbReference>
<keyword evidence="5" id="KW-0548">Nucleotidyltransferase</keyword>
<keyword evidence="2" id="KW-0175">Coiled coil</keyword>
<keyword evidence="6" id="KW-1185">Reference proteome</keyword>
<proteinExistence type="predicted"/>
<feature type="region of interest" description="Disordered" evidence="3">
    <location>
        <begin position="32"/>
        <end position="54"/>
    </location>
</feature>
<name>A0A5C6FEP7_9BACT</name>
<organism evidence="5 6">
    <name type="scientific">Rubripirellula tenax</name>
    <dbReference type="NCBI Taxonomy" id="2528015"/>
    <lineage>
        <taxon>Bacteria</taxon>
        <taxon>Pseudomonadati</taxon>
        <taxon>Planctomycetota</taxon>
        <taxon>Planctomycetia</taxon>
        <taxon>Pirellulales</taxon>
        <taxon>Pirellulaceae</taxon>
        <taxon>Rubripirellula</taxon>
    </lineage>
</organism>
<dbReference type="Pfam" id="PF00990">
    <property type="entry name" value="GGDEF"/>
    <property type="match status" value="1"/>
</dbReference>
<reference evidence="5 6" key="1">
    <citation type="submission" date="2019-02" db="EMBL/GenBank/DDBJ databases">
        <title>Deep-cultivation of Planctomycetes and their phenomic and genomic characterization uncovers novel biology.</title>
        <authorList>
            <person name="Wiegand S."/>
            <person name="Jogler M."/>
            <person name="Boedeker C."/>
            <person name="Pinto D."/>
            <person name="Vollmers J."/>
            <person name="Rivas-Marin E."/>
            <person name="Kohn T."/>
            <person name="Peeters S.H."/>
            <person name="Heuer A."/>
            <person name="Rast P."/>
            <person name="Oberbeckmann S."/>
            <person name="Bunk B."/>
            <person name="Jeske O."/>
            <person name="Meyerdierks A."/>
            <person name="Storesund J.E."/>
            <person name="Kallscheuer N."/>
            <person name="Luecker S."/>
            <person name="Lage O.M."/>
            <person name="Pohl T."/>
            <person name="Merkel B.J."/>
            <person name="Hornburger P."/>
            <person name="Mueller R.-W."/>
            <person name="Bruemmer F."/>
            <person name="Labrenz M."/>
            <person name="Spormann A.M."/>
            <person name="Op Den Camp H."/>
            <person name="Overmann J."/>
            <person name="Amann R."/>
            <person name="Jetten M.S.M."/>
            <person name="Mascher T."/>
            <person name="Medema M.H."/>
            <person name="Devos D.P."/>
            <person name="Kaster A.-K."/>
            <person name="Ovreas L."/>
            <person name="Rohde M."/>
            <person name="Galperin M.Y."/>
            <person name="Jogler C."/>
        </authorList>
    </citation>
    <scope>NUCLEOTIDE SEQUENCE [LARGE SCALE GENOMIC DNA]</scope>
    <source>
        <strain evidence="5 6">Poly51</strain>
    </source>
</reference>
<evidence type="ECO:0000256" key="1">
    <source>
        <dbReference type="ARBA" id="ARBA00012528"/>
    </source>
</evidence>
<accession>A0A5C6FEP7</accession>
<dbReference type="GO" id="GO:0043709">
    <property type="term" value="P:cell adhesion involved in single-species biofilm formation"/>
    <property type="evidence" value="ECO:0007669"/>
    <property type="project" value="TreeGrafter"/>
</dbReference>
<keyword evidence="5" id="KW-0808">Transferase</keyword>
<dbReference type="SUPFAM" id="SSF55073">
    <property type="entry name" value="Nucleotide cyclase"/>
    <property type="match status" value="2"/>
</dbReference>
<dbReference type="EC" id="2.7.7.65" evidence="1"/>
<dbReference type="CDD" id="cd01949">
    <property type="entry name" value="GGDEF"/>
    <property type="match status" value="1"/>
</dbReference>
<gene>
    <name evidence="5" type="primary">ydaM_2</name>
    <name evidence="5" type="ORF">Poly51_18660</name>
</gene>
<dbReference type="PANTHER" id="PTHR45138">
    <property type="entry name" value="REGULATORY COMPONENTS OF SENSORY TRANSDUCTION SYSTEM"/>
    <property type="match status" value="1"/>
</dbReference>
<sequence length="496" mass="53691">MWLDLIIAMSCGGAGLTCGWVMHATRHLPIDPINGDSGDSSTTTLTTTQVEEVETRREQISEVADQLRAYARTMAADVDAHQTTVQAVNSQLTSDQTDSPEAVFRAITQLIEANELMQSQLHSAQDRIHEQAMQIESAERRAETDALTRVPNRGAFDKHLASQHAKGHANAGTLALLDVDHFKKFNDVYGHRAGDEVLRVVAGILHSRLDKYGIVARFGGEEFAAVLDGCPVDRAKELVDAARVAIGEREIVFEEKRLRVTVSAGVAQLSAGEAAEGWLQRADDGLYRSKEAGRDCGHWMDGTTPIKITPAKSTASNEKSDSASDAAATGTAVTAIEAAKPKAKTFANLPGRSELNENFSEVRDRTQSTVSMFVMAIRCNTESTANNMRSLMQIIRATLRSVDRLGCDDESTFLVFMPSVDEETAQNRSVQICRSASAIGIGKSELAMNPISIGVSQVRASEEFDDVVDRCVALAIEAKEEGSEPTRLDTAGQLAL</sequence>
<feature type="region of interest" description="Disordered" evidence="3">
    <location>
        <begin position="298"/>
        <end position="325"/>
    </location>
</feature>
<evidence type="ECO:0000259" key="4">
    <source>
        <dbReference type="PROSITE" id="PS50887"/>
    </source>
</evidence>
<dbReference type="FunFam" id="3.30.70.270:FF:000001">
    <property type="entry name" value="Diguanylate cyclase domain protein"/>
    <property type="match status" value="1"/>
</dbReference>
<feature type="domain" description="GGDEF" evidence="4">
    <location>
        <begin position="170"/>
        <end position="302"/>
    </location>
</feature>
<dbReference type="SMART" id="SM00267">
    <property type="entry name" value="GGDEF"/>
    <property type="match status" value="1"/>
</dbReference>
<dbReference type="InterPro" id="IPR000160">
    <property type="entry name" value="GGDEF_dom"/>
</dbReference>
<dbReference type="RefSeq" id="WP_146456429.1">
    <property type="nucleotide sequence ID" value="NZ_SJPW01000002.1"/>
</dbReference>
<dbReference type="InterPro" id="IPR050469">
    <property type="entry name" value="Diguanylate_Cyclase"/>
</dbReference>
<evidence type="ECO:0000313" key="6">
    <source>
        <dbReference type="Proteomes" id="UP000318288"/>
    </source>
</evidence>
<evidence type="ECO:0000313" key="5">
    <source>
        <dbReference type="EMBL" id="TWU59080.1"/>
    </source>
</evidence>
<dbReference type="PROSITE" id="PS50887">
    <property type="entry name" value="GGDEF"/>
    <property type="match status" value="1"/>
</dbReference>
<dbReference type="Gene3D" id="3.30.70.270">
    <property type="match status" value="2"/>
</dbReference>
<dbReference type="GO" id="GO:1902201">
    <property type="term" value="P:negative regulation of bacterial-type flagellum-dependent cell motility"/>
    <property type="evidence" value="ECO:0007669"/>
    <property type="project" value="TreeGrafter"/>
</dbReference>
<dbReference type="EMBL" id="SJPW01000002">
    <property type="protein sequence ID" value="TWU59080.1"/>
    <property type="molecule type" value="Genomic_DNA"/>
</dbReference>
<dbReference type="NCBIfam" id="TIGR00254">
    <property type="entry name" value="GGDEF"/>
    <property type="match status" value="1"/>
</dbReference>
<evidence type="ECO:0000256" key="3">
    <source>
        <dbReference type="SAM" id="MobiDB-lite"/>
    </source>
</evidence>
<dbReference type="OrthoDB" id="243535at2"/>
<dbReference type="GO" id="GO:0052621">
    <property type="term" value="F:diguanylate cyclase activity"/>
    <property type="evidence" value="ECO:0007669"/>
    <property type="project" value="UniProtKB-EC"/>
</dbReference>
<dbReference type="GO" id="GO:0005886">
    <property type="term" value="C:plasma membrane"/>
    <property type="evidence" value="ECO:0007669"/>
    <property type="project" value="TreeGrafter"/>
</dbReference>
<evidence type="ECO:0000256" key="2">
    <source>
        <dbReference type="SAM" id="Coils"/>
    </source>
</evidence>
<dbReference type="AlphaFoldDB" id="A0A5C6FEP7"/>
<dbReference type="InterPro" id="IPR043128">
    <property type="entry name" value="Rev_trsase/Diguanyl_cyclase"/>
</dbReference>
<dbReference type="Proteomes" id="UP000318288">
    <property type="component" value="Unassembled WGS sequence"/>
</dbReference>
<protein>
    <recommendedName>
        <fullName evidence="1">diguanylate cyclase</fullName>
        <ecNumber evidence="1">2.7.7.65</ecNumber>
    </recommendedName>
</protein>